<dbReference type="GO" id="GO:0005737">
    <property type="term" value="C:cytoplasm"/>
    <property type="evidence" value="ECO:0007669"/>
    <property type="project" value="TreeGrafter"/>
</dbReference>
<sequence>MKLKKTLSILAVASSLVISACSKSGNSAPDNNQQDTTHTNNFPKPKSLQEMSDLLSAAIKLLTPTIYMDLSAMNLTADQINVTGINAFQNVINKDSSLKYAYTTVQTYNQLAKVLQYDIKYMPFKLGINPNTVPAGTKKVNSYNDLITAVTSSPLGQEIPIAITNKTLDVTTMQLVLGAQTGYGFIVYTFNADATSITAATSPKGLPNSTIDMNDCIARINRCKDSVTQILARIITPGMTNDQKFTAIYNYVAPTSYDYNFNTPSLDFNSQTAFGVFVNRKAVCGGYSWALNMLANGAGIQCYNVSGYGSNVAHAWTRANYNGGYYYFDATWDNSFTAPRTYQYFSLTEAALLQKNHTWNNTMVNALVAEK</sequence>
<accession>A0A9E2S7M1</accession>
<evidence type="ECO:0000313" key="5">
    <source>
        <dbReference type="Proteomes" id="UP000812270"/>
    </source>
</evidence>
<feature type="region of interest" description="Disordered" evidence="1">
    <location>
        <begin position="24"/>
        <end position="45"/>
    </location>
</feature>
<proteinExistence type="predicted"/>
<dbReference type="InterPro" id="IPR002931">
    <property type="entry name" value="Transglutaminase-like"/>
</dbReference>
<keyword evidence="5" id="KW-1185">Reference proteome</keyword>
<dbReference type="Pfam" id="PF01841">
    <property type="entry name" value="Transglut_core"/>
    <property type="match status" value="1"/>
</dbReference>
<organism evidence="4 5">
    <name type="scientific">Pinibacter aurantiacus</name>
    <dbReference type="NCBI Taxonomy" id="2851599"/>
    <lineage>
        <taxon>Bacteria</taxon>
        <taxon>Pseudomonadati</taxon>
        <taxon>Bacteroidota</taxon>
        <taxon>Chitinophagia</taxon>
        <taxon>Chitinophagales</taxon>
        <taxon>Chitinophagaceae</taxon>
        <taxon>Pinibacter</taxon>
    </lineage>
</organism>
<evidence type="ECO:0000256" key="2">
    <source>
        <dbReference type="SAM" id="SignalP"/>
    </source>
</evidence>
<gene>
    <name evidence="4" type="ORF">KTO63_04470</name>
</gene>
<evidence type="ECO:0000313" key="4">
    <source>
        <dbReference type="EMBL" id="MBV4356392.1"/>
    </source>
</evidence>
<dbReference type="PANTHER" id="PTHR46333">
    <property type="entry name" value="CYTOKINESIS PROTEIN 3"/>
    <property type="match status" value="1"/>
</dbReference>
<feature type="domain" description="Transglutaminase-like" evidence="3">
    <location>
        <begin position="276"/>
        <end position="332"/>
    </location>
</feature>
<evidence type="ECO:0000256" key="1">
    <source>
        <dbReference type="SAM" id="MobiDB-lite"/>
    </source>
</evidence>
<keyword evidence="2" id="KW-0732">Signal</keyword>
<comment type="caution">
    <text evidence="4">The sequence shown here is derived from an EMBL/GenBank/DDBJ whole genome shotgun (WGS) entry which is preliminary data.</text>
</comment>
<feature type="signal peptide" evidence="2">
    <location>
        <begin position="1"/>
        <end position="20"/>
    </location>
</feature>
<feature type="chain" id="PRO_5038394971" description="Transglutaminase-like domain-containing protein" evidence="2">
    <location>
        <begin position="21"/>
        <end position="371"/>
    </location>
</feature>
<dbReference type="EMBL" id="JAHSPG010000002">
    <property type="protein sequence ID" value="MBV4356392.1"/>
    <property type="molecule type" value="Genomic_DNA"/>
</dbReference>
<dbReference type="AlphaFoldDB" id="A0A9E2S7M1"/>
<name>A0A9E2S7M1_9BACT</name>
<feature type="compositionally biased region" description="Low complexity" evidence="1">
    <location>
        <begin position="30"/>
        <end position="41"/>
    </location>
</feature>
<reference evidence="4" key="1">
    <citation type="submission" date="2021-06" db="EMBL/GenBank/DDBJ databases">
        <authorList>
            <person name="Huq M.A."/>
        </authorList>
    </citation>
    <scope>NUCLEOTIDE SEQUENCE</scope>
    <source>
        <strain evidence="4">MAH-26</strain>
    </source>
</reference>
<dbReference type="InterPro" id="IPR052557">
    <property type="entry name" value="CAP/Cytokinesis_protein"/>
</dbReference>
<dbReference type="Proteomes" id="UP000812270">
    <property type="component" value="Unassembled WGS sequence"/>
</dbReference>
<evidence type="ECO:0000259" key="3">
    <source>
        <dbReference type="SMART" id="SM00460"/>
    </source>
</evidence>
<dbReference type="PROSITE" id="PS51257">
    <property type="entry name" value="PROKAR_LIPOPROTEIN"/>
    <property type="match status" value="1"/>
</dbReference>
<dbReference type="RefSeq" id="WP_217789968.1">
    <property type="nucleotide sequence ID" value="NZ_JAHSPG010000002.1"/>
</dbReference>
<dbReference type="SMART" id="SM00460">
    <property type="entry name" value="TGc"/>
    <property type="match status" value="1"/>
</dbReference>
<dbReference type="PANTHER" id="PTHR46333:SF2">
    <property type="entry name" value="CYTOKINESIS PROTEIN 3"/>
    <property type="match status" value="1"/>
</dbReference>
<protein>
    <recommendedName>
        <fullName evidence="3">Transglutaminase-like domain-containing protein</fullName>
    </recommendedName>
</protein>